<dbReference type="InterPro" id="IPR000182">
    <property type="entry name" value="GNAT_dom"/>
</dbReference>
<dbReference type="KEGG" id="naci:NUH88_06205"/>
<dbReference type="Gene3D" id="3.40.630.30">
    <property type="match status" value="1"/>
</dbReference>
<dbReference type="Proteomes" id="UP001060336">
    <property type="component" value="Chromosome"/>
</dbReference>
<dbReference type="RefSeq" id="WP_257770682.1">
    <property type="nucleotide sequence ID" value="NZ_CP102480.1"/>
</dbReference>
<dbReference type="AlphaFoldDB" id="A0A9J7AWW1"/>
<evidence type="ECO:0000256" key="1">
    <source>
        <dbReference type="ARBA" id="ARBA00022679"/>
    </source>
</evidence>
<dbReference type="EMBL" id="CP102480">
    <property type="protein sequence ID" value="UUX51282.1"/>
    <property type="molecule type" value="Genomic_DNA"/>
</dbReference>
<gene>
    <name evidence="4" type="ORF">NUH88_06205</name>
</gene>
<reference evidence="4" key="1">
    <citation type="submission" date="2022-08" db="EMBL/GenBank/DDBJ databases">
        <title>Nisaea acidiphila sp. nov., isolated from a marine algal debris and emended description of the genus Nisaea Urios et al. 2008.</title>
        <authorList>
            <person name="Kwon K."/>
        </authorList>
    </citation>
    <scope>NUCLEOTIDE SEQUENCE</scope>
    <source>
        <strain evidence="4">MEBiC11861</strain>
    </source>
</reference>
<proteinExistence type="predicted"/>
<keyword evidence="5" id="KW-1185">Reference proteome</keyword>
<organism evidence="4 5">
    <name type="scientific">Nisaea acidiphila</name>
    <dbReference type="NCBI Taxonomy" id="1862145"/>
    <lineage>
        <taxon>Bacteria</taxon>
        <taxon>Pseudomonadati</taxon>
        <taxon>Pseudomonadota</taxon>
        <taxon>Alphaproteobacteria</taxon>
        <taxon>Rhodospirillales</taxon>
        <taxon>Thalassobaculaceae</taxon>
        <taxon>Nisaea</taxon>
    </lineage>
</organism>
<dbReference type="Pfam" id="PF00583">
    <property type="entry name" value="Acetyltransf_1"/>
    <property type="match status" value="1"/>
</dbReference>
<dbReference type="InterPro" id="IPR050832">
    <property type="entry name" value="Bact_Acetyltransf"/>
</dbReference>
<dbReference type="InterPro" id="IPR016181">
    <property type="entry name" value="Acyl_CoA_acyltransferase"/>
</dbReference>
<protein>
    <submittedName>
        <fullName evidence="4">GNAT family N-acetyltransferase</fullName>
    </submittedName>
</protein>
<evidence type="ECO:0000259" key="3">
    <source>
        <dbReference type="PROSITE" id="PS51186"/>
    </source>
</evidence>
<evidence type="ECO:0000313" key="4">
    <source>
        <dbReference type="EMBL" id="UUX51282.1"/>
    </source>
</evidence>
<keyword evidence="2" id="KW-0012">Acyltransferase</keyword>
<evidence type="ECO:0000313" key="5">
    <source>
        <dbReference type="Proteomes" id="UP001060336"/>
    </source>
</evidence>
<dbReference type="GO" id="GO:0016747">
    <property type="term" value="F:acyltransferase activity, transferring groups other than amino-acyl groups"/>
    <property type="evidence" value="ECO:0007669"/>
    <property type="project" value="InterPro"/>
</dbReference>
<accession>A0A9J7AWW1</accession>
<feature type="domain" description="N-acetyltransferase" evidence="3">
    <location>
        <begin position="3"/>
        <end position="160"/>
    </location>
</feature>
<dbReference type="CDD" id="cd04301">
    <property type="entry name" value="NAT_SF"/>
    <property type="match status" value="1"/>
</dbReference>
<sequence>MSLRVRPASAGDAAAAGQAGYAAWLKGISPIVPAEARGRVTEESFASFVREIPEQILIAERAGVVAGLGATERGDNHISDIWVAPGHEGAGIGTALVRDLEKRIADRGYDNVTISVLSDNARALSLYRHLGYGLVSKGPEFDIHLGCDLETSFLMKDLTAGSE</sequence>
<dbReference type="PROSITE" id="PS51186">
    <property type="entry name" value="GNAT"/>
    <property type="match status" value="1"/>
</dbReference>
<name>A0A9J7AWW1_9PROT</name>
<keyword evidence="1" id="KW-0808">Transferase</keyword>
<dbReference type="SUPFAM" id="SSF55729">
    <property type="entry name" value="Acyl-CoA N-acyltransferases (Nat)"/>
    <property type="match status" value="1"/>
</dbReference>
<evidence type="ECO:0000256" key="2">
    <source>
        <dbReference type="ARBA" id="ARBA00023315"/>
    </source>
</evidence>
<dbReference type="PANTHER" id="PTHR43877">
    <property type="entry name" value="AMINOALKYLPHOSPHONATE N-ACETYLTRANSFERASE-RELATED-RELATED"/>
    <property type="match status" value="1"/>
</dbReference>